<keyword evidence="2 6" id="KW-0679">Respiratory chain</keyword>
<organism evidence="9 10">
    <name type="scientific">candidate division GN15 bacterium</name>
    <dbReference type="NCBI Taxonomy" id="2072418"/>
    <lineage>
        <taxon>Bacteria</taxon>
        <taxon>candidate division GN15</taxon>
    </lineage>
</organism>
<dbReference type="PROSITE" id="PS50855">
    <property type="entry name" value="COX1"/>
    <property type="match status" value="1"/>
</dbReference>
<dbReference type="Pfam" id="PF00115">
    <property type="entry name" value="COX1"/>
    <property type="match status" value="1"/>
</dbReference>
<dbReference type="PANTHER" id="PTHR10422:SF18">
    <property type="entry name" value="CYTOCHROME C OXIDASE SUBUNIT 1"/>
    <property type="match status" value="1"/>
</dbReference>
<keyword evidence="6" id="KW-0813">Transport</keyword>
<feature type="non-terminal residue" evidence="9">
    <location>
        <position position="1"/>
    </location>
</feature>
<dbReference type="InterPro" id="IPR023615">
    <property type="entry name" value="Cyt_c_Oxase_su1_BS"/>
</dbReference>
<dbReference type="Proteomes" id="UP000250918">
    <property type="component" value="Unassembled WGS sequence"/>
</dbReference>
<evidence type="ECO:0000313" key="10">
    <source>
        <dbReference type="Proteomes" id="UP000250918"/>
    </source>
</evidence>
<feature type="domain" description="Cytochrome oxidase subunit I profile" evidence="8">
    <location>
        <begin position="1"/>
        <end position="286"/>
    </location>
</feature>
<dbReference type="GO" id="GO:0022904">
    <property type="term" value="P:respiratory electron transport chain"/>
    <property type="evidence" value="ECO:0007669"/>
    <property type="project" value="TreeGrafter"/>
</dbReference>
<keyword evidence="3 6" id="KW-0812">Transmembrane</keyword>
<feature type="transmembrane region" description="Helical" evidence="7">
    <location>
        <begin position="111"/>
        <end position="131"/>
    </location>
</feature>
<sequence>GDPVLFQHFFWFYSHPAVYIMILPGMGIISEIVAHFSHRKIFGYKAIAFSSLGIAFVSFLVWGHHMFTSGQSELAAVAFSFMTFLVAIPSGIKVFNWLATLYKGSISFETPMLYGFAFLFLFTIGGLTGIFLGTLPVDVHLHDTYFVVAHFHYVMMGGTVMALLAGIHYWWPKMFGKMYSEFWGRIAAGVIFVGFNMTFFTQFILGARGMPRRYHNYLDQFEPLHAFSSVGAWVLGLGFLIMAIYLIRSLFKGEPAGNNPWGTLGFEWETTSPPPPENFLTEPKVTHGPYDYDTVEVYSTLPRSENGHAR</sequence>
<keyword evidence="6" id="KW-0249">Electron transport</keyword>
<keyword evidence="6" id="KW-0479">Metal-binding</keyword>
<dbReference type="GO" id="GO:0015990">
    <property type="term" value="P:electron transport coupled proton transport"/>
    <property type="evidence" value="ECO:0007669"/>
    <property type="project" value="TreeGrafter"/>
</dbReference>
<comment type="caution">
    <text evidence="9">The sequence shown here is derived from an EMBL/GenBank/DDBJ whole genome shotgun (WGS) entry which is preliminary data.</text>
</comment>
<dbReference type="AlphaFoldDB" id="A0A855X4J7"/>
<evidence type="ECO:0000256" key="3">
    <source>
        <dbReference type="ARBA" id="ARBA00022692"/>
    </source>
</evidence>
<evidence type="ECO:0000256" key="7">
    <source>
        <dbReference type="SAM" id="Phobius"/>
    </source>
</evidence>
<dbReference type="GO" id="GO:0004129">
    <property type="term" value="F:cytochrome-c oxidase activity"/>
    <property type="evidence" value="ECO:0007669"/>
    <property type="project" value="InterPro"/>
</dbReference>
<dbReference type="InterPro" id="IPR000883">
    <property type="entry name" value="Cyt_C_Oxase_1"/>
</dbReference>
<dbReference type="SUPFAM" id="SSF81442">
    <property type="entry name" value="Cytochrome c oxidase subunit I-like"/>
    <property type="match status" value="1"/>
</dbReference>
<evidence type="ECO:0000313" key="9">
    <source>
        <dbReference type="EMBL" id="PWB73662.1"/>
    </source>
</evidence>
<dbReference type="InterPro" id="IPR036927">
    <property type="entry name" value="Cyt_c_oxase-like_su1_sf"/>
</dbReference>
<feature type="transmembrane region" description="Helical" evidence="7">
    <location>
        <begin position="41"/>
        <end position="62"/>
    </location>
</feature>
<evidence type="ECO:0000256" key="6">
    <source>
        <dbReference type="RuleBase" id="RU000370"/>
    </source>
</evidence>
<dbReference type="EMBL" id="PQAP01000050">
    <property type="protein sequence ID" value="PWB73662.1"/>
    <property type="molecule type" value="Genomic_DNA"/>
</dbReference>
<dbReference type="PRINTS" id="PR01165">
    <property type="entry name" value="CYCOXIDASEI"/>
</dbReference>
<feature type="transmembrane region" description="Helical" evidence="7">
    <location>
        <begin position="12"/>
        <end position="34"/>
    </location>
</feature>
<evidence type="ECO:0000259" key="8">
    <source>
        <dbReference type="PROSITE" id="PS50855"/>
    </source>
</evidence>
<keyword evidence="6" id="KW-0408">Iron</keyword>
<comment type="similarity">
    <text evidence="6">Belongs to the heme-copper respiratory oxidase family.</text>
</comment>
<dbReference type="GO" id="GO:0016020">
    <property type="term" value="C:membrane"/>
    <property type="evidence" value="ECO:0007669"/>
    <property type="project" value="UniProtKB-SubCell"/>
</dbReference>
<feature type="transmembrane region" description="Helical" evidence="7">
    <location>
        <begin position="151"/>
        <end position="171"/>
    </location>
</feature>
<accession>A0A855X4J7</accession>
<name>A0A855X4J7_9BACT</name>
<gene>
    <name evidence="9" type="ORF">C3F09_04980</name>
</gene>
<keyword evidence="5 7" id="KW-0472">Membrane</keyword>
<dbReference type="InterPro" id="IPR023616">
    <property type="entry name" value="Cyt_c_oxase-like_su1_dom"/>
</dbReference>
<dbReference type="GO" id="GO:0009060">
    <property type="term" value="P:aerobic respiration"/>
    <property type="evidence" value="ECO:0007669"/>
    <property type="project" value="InterPro"/>
</dbReference>
<reference evidence="9 10" key="1">
    <citation type="journal article" date="2018" name="ISME J.">
        <title>A methanotrophic archaeon couples anaerobic oxidation of methane to Fe(III) reduction.</title>
        <authorList>
            <person name="Cai C."/>
            <person name="Leu A.O."/>
            <person name="Xie G.J."/>
            <person name="Guo J."/>
            <person name="Feng Y."/>
            <person name="Zhao J.X."/>
            <person name="Tyson G.W."/>
            <person name="Yuan Z."/>
            <person name="Hu S."/>
        </authorList>
    </citation>
    <scope>NUCLEOTIDE SEQUENCE [LARGE SCALE GENOMIC DNA]</scope>
    <source>
        <strain evidence="9">FeB_12</strain>
    </source>
</reference>
<protein>
    <submittedName>
        <fullName evidence="9">Cytochrome c oxidase subunit I</fullName>
    </submittedName>
</protein>
<keyword evidence="4 7" id="KW-1133">Transmembrane helix</keyword>
<evidence type="ECO:0000256" key="1">
    <source>
        <dbReference type="ARBA" id="ARBA00004141"/>
    </source>
</evidence>
<feature type="transmembrane region" description="Helical" evidence="7">
    <location>
        <begin position="225"/>
        <end position="247"/>
    </location>
</feature>
<feature type="transmembrane region" description="Helical" evidence="7">
    <location>
        <begin position="74"/>
        <end position="99"/>
    </location>
</feature>
<dbReference type="PANTHER" id="PTHR10422">
    <property type="entry name" value="CYTOCHROME C OXIDASE SUBUNIT 1"/>
    <property type="match status" value="1"/>
</dbReference>
<evidence type="ECO:0000256" key="5">
    <source>
        <dbReference type="ARBA" id="ARBA00023136"/>
    </source>
</evidence>
<dbReference type="PROSITE" id="PS00077">
    <property type="entry name" value="COX1_CUB"/>
    <property type="match status" value="1"/>
</dbReference>
<dbReference type="Gene3D" id="1.20.210.10">
    <property type="entry name" value="Cytochrome c oxidase-like, subunit I domain"/>
    <property type="match status" value="1"/>
</dbReference>
<proteinExistence type="inferred from homology"/>
<comment type="subcellular location">
    <subcellularLocation>
        <location evidence="1">Membrane</location>
        <topology evidence="1">Multi-pass membrane protein</topology>
    </subcellularLocation>
</comment>
<dbReference type="GO" id="GO:0020037">
    <property type="term" value="F:heme binding"/>
    <property type="evidence" value="ECO:0007669"/>
    <property type="project" value="InterPro"/>
</dbReference>
<keyword evidence="6" id="KW-0349">Heme</keyword>
<evidence type="ECO:0000256" key="4">
    <source>
        <dbReference type="ARBA" id="ARBA00022989"/>
    </source>
</evidence>
<feature type="transmembrane region" description="Helical" evidence="7">
    <location>
        <begin position="183"/>
        <end position="205"/>
    </location>
</feature>
<evidence type="ECO:0000256" key="2">
    <source>
        <dbReference type="ARBA" id="ARBA00022660"/>
    </source>
</evidence>